<sequence>MFLFNLSFFSDPDENSEWHLYGQRLSTRLFIISIIISFFILIIYASTYSITKTDSINKPSIDAYFTLQDKYPQTLIGPCSSTTNEHSQFISFQPTQHPVCHSDFITDNWTNYLIAKSVDGIGSLDFRYNNEAFFPTILSFCQLSLKTINNEIIGDRSFR</sequence>
<keyword evidence="1" id="KW-1133">Transmembrane helix</keyword>
<comment type="caution">
    <text evidence="2">The sequence shown here is derived from an EMBL/GenBank/DDBJ whole genome shotgun (WGS) entry which is preliminary data.</text>
</comment>
<feature type="non-terminal residue" evidence="2">
    <location>
        <position position="159"/>
    </location>
</feature>
<keyword evidence="1" id="KW-0472">Membrane</keyword>
<reference evidence="2" key="1">
    <citation type="submission" date="2021-02" db="EMBL/GenBank/DDBJ databases">
        <authorList>
            <person name="Nowell W R."/>
        </authorList>
    </citation>
    <scope>NUCLEOTIDE SEQUENCE</scope>
</reference>
<gene>
    <name evidence="2" type="ORF">OXD698_LOCUS45100</name>
</gene>
<feature type="transmembrane region" description="Helical" evidence="1">
    <location>
        <begin position="29"/>
        <end position="50"/>
    </location>
</feature>
<name>A0A820GR09_9BILA</name>
<evidence type="ECO:0000256" key="1">
    <source>
        <dbReference type="SAM" id="Phobius"/>
    </source>
</evidence>
<dbReference type="EMBL" id="CAJOAZ010014551">
    <property type="protein sequence ID" value="CAF4281807.1"/>
    <property type="molecule type" value="Genomic_DNA"/>
</dbReference>
<organism evidence="2 3">
    <name type="scientific">Adineta steineri</name>
    <dbReference type="NCBI Taxonomy" id="433720"/>
    <lineage>
        <taxon>Eukaryota</taxon>
        <taxon>Metazoa</taxon>
        <taxon>Spiralia</taxon>
        <taxon>Gnathifera</taxon>
        <taxon>Rotifera</taxon>
        <taxon>Eurotatoria</taxon>
        <taxon>Bdelloidea</taxon>
        <taxon>Adinetida</taxon>
        <taxon>Adinetidae</taxon>
        <taxon>Adineta</taxon>
    </lineage>
</organism>
<evidence type="ECO:0000313" key="3">
    <source>
        <dbReference type="Proteomes" id="UP000663844"/>
    </source>
</evidence>
<protein>
    <submittedName>
        <fullName evidence="2">Uncharacterized protein</fullName>
    </submittedName>
</protein>
<proteinExistence type="predicted"/>
<keyword evidence="1" id="KW-0812">Transmembrane</keyword>
<accession>A0A820GR09</accession>
<dbReference type="Proteomes" id="UP000663844">
    <property type="component" value="Unassembled WGS sequence"/>
</dbReference>
<dbReference type="AlphaFoldDB" id="A0A820GR09"/>
<evidence type="ECO:0000313" key="2">
    <source>
        <dbReference type="EMBL" id="CAF4281807.1"/>
    </source>
</evidence>